<feature type="domain" description="IstB-like ATP-binding" evidence="1">
    <location>
        <begin position="4"/>
        <end position="51"/>
    </location>
</feature>
<protein>
    <submittedName>
        <fullName evidence="2">ATP-binding protein</fullName>
    </submittedName>
</protein>
<gene>
    <name evidence="2" type="ORF">NRE15_06180</name>
</gene>
<proteinExistence type="predicted"/>
<sequence length="56" mass="6717">MKFIVERRHDTHSTIYCTQFRRGYWHQRLGGSVHADAIIDRIVHRAIWFETGAMNM</sequence>
<evidence type="ECO:0000259" key="1">
    <source>
        <dbReference type="Pfam" id="PF01695"/>
    </source>
</evidence>
<dbReference type="RefSeq" id="WP_313794718.1">
    <property type="nucleotide sequence ID" value="NZ_CP102453.1"/>
</dbReference>
<keyword evidence="3" id="KW-1185">Reference proteome</keyword>
<dbReference type="EMBL" id="CP102453">
    <property type="protein sequence ID" value="UUX35227.1"/>
    <property type="molecule type" value="Genomic_DNA"/>
</dbReference>
<evidence type="ECO:0000313" key="3">
    <source>
        <dbReference type="Proteomes" id="UP001315967"/>
    </source>
</evidence>
<reference evidence="2 3" key="1">
    <citation type="submission" date="2022-08" db="EMBL/GenBank/DDBJ databases">
        <title>Aerococcaceae sp. nov isolated from spoiled eye mask.</title>
        <authorList>
            <person name="Zhou G."/>
            <person name="Xie X.-B."/>
            <person name="Shi Q.-S."/>
            <person name="Wang Y.-S."/>
            <person name="Wen X."/>
            <person name="Peng H."/>
            <person name="Yang X.-J."/>
            <person name="Tao H.-B."/>
            <person name="Huang X.-M."/>
        </authorList>
    </citation>
    <scope>NUCLEOTIDE SEQUENCE [LARGE SCALE GENOMIC DNA]</scope>
    <source>
        <strain evidence="3">DM20194951</strain>
    </source>
</reference>
<accession>A0ABY5P8Z5</accession>
<name>A0ABY5P8Z5_9LACT</name>
<dbReference type="Pfam" id="PF01695">
    <property type="entry name" value="IstB_IS21"/>
    <property type="match status" value="1"/>
</dbReference>
<evidence type="ECO:0000313" key="2">
    <source>
        <dbReference type="EMBL" id="UUX35227.1"/>
    </source>
</evidence>
<keyword evidence="2" id="KW-0067">ATP-binding</keyword>
<dbReference type="Proteomes" id="UP001315967">
    <property type="component" value="Chromosome"/>
</dbReference>
<organism evidence="2 3">
    <name type="scientific">Fundicoccus culcitae</name>
    <dbReference type="NCBI Taxonomy" id="2969821"/>
    <lineage>
        <taxon>Bacteria</taxon>
        <taxon>Bacillati</taxon>
        <taxon>Bacillota</taxon>
        <taxon>Bacilli</taxon>
        <taxon>Lactobacillales</taxon>
        <taxon>Aerococcaceae</taxon>
        <taxon>Fundicoccus</taxon>
    </lineage>
</organism>
<dbReference type="InterPro" id="IPR002611">
    <property type="entry name" value="IstB_ATP-bd"/>
</dbReference>
<keyword evidence="2" id="KW-0547">Nucleotide-binding</keyword>
<dbReference type="GO" id="GO:0005524">
    <property type="term" value="F:ATP binding"/>
    <property type="evidence" value="ECO:0007669"/>
    <property type="project" value="UniProtKB-KW"/>
</dbReference>